<dbReference type="STRING" id="465817.ETA_07170"/>
<evidence type="ECO:0000313" key="1">
    <source>
        <dbReference type="EMBL" id="CAO95763.1"/>
    </source>
</evidence>
<dbReference type="EMBL" id="CU468135">
    <property type="protein sequence ID" value="CAO95763.1"/>
    <property type="molecule type" value="Genomic_DNA"/>
</dbReference>
<accession>B2VGP7</accession>
<dbReference type="AlphaFoldDB" id="B2VGP7"/>
<organism evidence="1 2">
    <name type="scientific">Erwinia tasmaniensis (strain DSM 17950 / CFBP 7177 / CIP 109463 / NCPPB 4357 / Et1/99)</name>
    <dbReference type="NCBI Taxonomy" id="465817"/>
    <lineage>
        <taxon>Bacteria</taxon>
        <taxon>Pseudomonadati</taxon>
        <taxon>Pseudomonadota</taxon>
        <taxon>Gammaproteobacteria</taxon>
        <taxon>Enterobacterales</taxon>
        <taxon>Erwiniaceae</taxon>
        <taxon>Erwinia</taxon>
    </lineage>
</organism>
<protein>
    <submittedName>
        <fullName evidence="1">Uncharacterized protein</fullName>
    </submittedName>
</protein>
<dbReference type="HOGENOM" id="CLU_2751632_0_0_6"/>
<name>B2VGP7_ERWT9</name>
<dbReference type="KEGG" id="eta:ETA_07170"/>
<keyword evidence="2" id="KW-1185">Reference proteome</keyword>
<evidence type="ECO:0000313" key="2">
    <source>
        <dbReference type="Proteomes" id="UP000001726"/>
    </source>
</evidence>
<proteinExistence type="predicted"/>
<gene>
    <name evidence="1" type="ordered locus">ETA_07170</name>
</gene>
<reference evidence="1 2" key="1">
    <citation type="journal article" date="2008" name="Environ. Microbiol.">
        <title>The genome of Erwinia tasmaniensis strain Et1/99, a non-pathogenic bacterium in the genus Erwinia.</title>
        <authorList>
            <person name="Kube M."/>
            <person name="Migdoll A.M."/>
            <person name="Mueller I."/>
            <person name="Kuhl H."/>
            <person name="Beck A."/>
            <person name="Reinhardt R."/>
            <person name="Geider K."/>
        </authorList>
    </citation>
    <scope>NUCLEOTIDE SEQUENCE [LARGE SCALE GENOMIC DNA]</scope>
    <source>
        <strain evidence="2">DSM 17950 / CFBP 7177 / CIP 109463 / NCPPB 4357 / Et1/99</strain>
    </source>
</reference>
<sequence length="70" mass="7827">MTFFYVFCFQMSVMTISGVFSSTLFAVFDHLVCFLSLKTSGNQYQGQAIDFMTRICGIFSAKSSFFASVS</sequence>
<dbReference type="Proteomes" id="UP000001726">
    <property type="component" value="Chromosome"/>
</dbReference>